<dbReference type="STRING" id="284581.AMD01_22440"/>
<dbReference type="RefSeq" id="WP_053403671.1">
    <property type="nucleotide sequence ID" value="NZ_LILC01000037.1"/>
</dbReference>
<sequence>MREKPNIERIIFLLKQVWEKFPEMRFHQLVSNLQHMYSAQNDEYGRRRVIQREDSGYEFESSYLDFFYLSDKDWECFLLSMLTDAEQEDLEEHTDFK</sequence>
<proteinExistence type="predicted"/>
<dbReference type="AlphaFoldDB" id="A0A0M0KF63"/>
<dbReference type="EMBL" id="LILC01000037">
    <property type="protein sequence ID" value="KOO37237.1"/>
    <property type="molecule type" value="Genomic_DNA"/>
</dbReference>
<gene>
    <name evidence="1" type="ORF">AMD01_22440</name>
</gene>
<reference evidence="2" key="1">
    <citation type="submission" date="2015-08" db="EMBL/GenBank/DDBJ databases">
        <title>Fjat-14210 dsm16467.</title>
        <authorList>
            <person name="Liu B."/>
            <person name="Wang J."/>
            <person name="Zhu Y."/>
            <person name="Liu G."/>
            <person name="Chen Q."/>
            <person name="Chen Z."/>
            <person name="Lan J."/>
            <person name="Che J."/>
            <person name="Ge C."/>
            <person name="Shi H."/>
            <person name="Pan Z."/>
            <person name="Liu X."/>
        </authorList>
    </citation>
    <scope>NUCLEOTIDE SEQUENCE [LARGE SCALE GENOMIC DNA]</scope>
    <source>
        <strain evidence="2">DSM 16467</strain>
    </source>
</reference>
<protein>
    <submittedName>
        <fullName evidence="1">Uncharacterized protein</fullName>
    </submittedName>
</protein>
<evidence type="ECO:0000313" key="2">
    <source>
        <dbReference type="Proteomes" id="UP000037558"/>
    </source>
</evidence>
<organism evidence="1 2">
    <name type="scientific">Priestia koreensis</name>
    <dbReference type="NCBI Taxonomy" id="284581"/>
    <lineage>
        <taxon>Bacteria</taxon>
        <taxon>Bacillati</taxon>
        <taxon>Bacillota</taxon>
        <taxon>Bacilli</taxon>
        <taxon>Bacillales</taxon>
        <taxon>Bacillaceae</taxon>
        <taxon>Priestia</taxon>
    </lineage>
</organism>
<keyword evidence="2" id="KW-1185">Reference proteome</keyword>
<dbReference type="PATRIC" id="fig|284581.3.peg.3341"/>
<comment type="caution">
    <text evidence="1">The sequence shown here is derived from an EMBL/GenBank/DDBJ whole genome shotgun (WGS) entry which is preliminary data.</text>
</comment>
<accession>A0A0M0KF63</accession>
<name>A0A0M0KF63_9BACI</name>
<dbReference type="OrthoDB" id="2622961at2"/>
<evidence type="ECO:0000313" key="1">
    <source>
        <dbReference type="EMBL" id="KOO37237.1"/>
    </source>
</evidence>
<dbReference type="Proteomes" id="UP000037558">
    <property type="component" value="Unassembled WGS sequence"/>
</dbReference>